<dbReference type="AlphaFoldDB" id="A0A4C1UL67"/>
<keyword evidence="1" id="KW-0472">Membrane</keyword>
<keyword evidence="1" id="KW-0812">Transmembrane</keyword>
<accession>A0A4C1UL67</accession>
<dbReference type="EMBL" id="BGZK01000182">
    <property type="protein sequence ID" value="GBP26624.1"/>
    <property type="molecule type" value="Genomic_DNA"/>
</dbReference>
<keyword evidence="3" id="KW-1185">Reference proteome</keyword>
<sequence length="138" mass="15357">MVNKTSIDSTGETCLSHHFVQFDGLQWTHVALARCGLELQRPSSPMRYRRAIPAIRCALRGTERMVLVMPASLSVTFKAAALILLSTAISGNLPEDDFRIINKQGGRQIITTVVQYVYGVVRFVDVNGYRSRWSVNSG</sequence>
<dbReference type="Proteomes" id="UP000299102">
    <property type="component" value="Unassembled WGS sequence"/>
</dbReference>
<feature type="transmembrane region" description="Helical" evidence="1">
    <location>
        <begin position="66"/>
        <end position="89"/>
    </location>
</feature>
<evidence type="ECO:0000256" key="1">
    <source>
        <dbReference type="SAM" id="Phobius"/>
    </source>
</evidence>
<name>A0A4C1UL67_EUMVA</name>
<gene>
    <name evidence="2" type="ORF">EVAR_18261_1</name>
</gene>
<proteinExistence type="predicted"/>
<protein>
    <submittedName>
        <fullName evidence="2">Uncharacterized protein</fullName>
    </submittedName>
</protein>
<keyword evidence="1" id="KW-1133">Transmembrane helix</keyword>
<reference evidence="2 3" key="1">
    <citation type="journal article" date="2019" name="Commun. Biol.">
        <title>The bagworm genome reveals a unique fibroin gene that provides high tensile strength.</title>
        <authorList>
            <person name="Kono N."/>
            <person name="Nakamura H."/>
            <person name="Ohtoshi R."/>
            <person name="Tomita M."/>
            <person name="Numata K."/>
            <person name="Arakawa K."/>
        </authorList>
    </citation>
    <scope>NUCLEOTIDE SEQUENCE [LARGE SCALE GENOMIC DNA]</scope>
</reference>
<organism evidence="2 3">
    <name type="scientific">Eumeta variegata</name>
    <name type="common">Bagworm moth</name>
    <name type="synonym">Eumeta japonica</name>
    <dbReference type="NCBI Taxonomy" id="151549"/>
    <lineage>
        <taxon>Eukaryota</taxon>
        <taxon>Metazoa</taxon>
        <taxon>Ecdysozoa</taxon>
        <taxon>Arthropoda</taxon>
        <taxon>Hexapoda</taxon>
        <taxon>Insecta</taxon>
        <taxon>Pterygota</taxon>
        <taxon>Neoptera</taxon>
        <taxon>Endopterygota</taxon>
        <taxon>Lepidoptera</taxon>
        <taxon>Glossata</taxon>
        <taxon>Ditrysia</taxon>
        <taxon>Tineoidea</taxon>
        <taxon>Psychidae</taxon>
        <taxon>Oiketicinae</taxon>
        <taxon>Eumeta</taxon>
    </lineage>
</organism>
<comment type="caution">
    <text evidence="2">The sequence shown here is derived from an EMBL/GenBank/DDBJ whole genome shotgun (WGS) entry which is preliminary data.</text>
</comment>
<evidence type="ECO:0000313" key="2">
    <source>
        <dbReference type="EMBL" id="GBP26624.1"/>
    </source>
</evidence>
<evidence type="ECO:0000313" key="3">
    <source>
        <dbReference type="Proteomes" id="UP000299102"/>
    </source>
</evidence>